<dbReference type="AlphaFoldDB" id="A0A7S4A6R5"/>
<name>A0A7S4A6R5_9STRA</name>
<dbReference type="EMBL" id="HBIW01024347">
    <property type="protein sequence ID" value="CAE0705529.1"/>
    <property type="molecule type" value="Transcribed_RNA"/>
</dbReference>
<reference evidence="2" key="1">
    <citation type="submission" date="2021-01" db="EMBL/GenBank/DDBJ databases">
        <authorList>
            <person name="Corre E."/>
            <person name="Pelletier E."/>
            <person name="Niang G."/>
            <person name="Scheremetjew M."/>
            <person name="Finn R."/>
            <person name="Kale V."/>
            <person name="Holt S."/>
            <person name="Cochrane G."/>
            <person name="Meng A."/>
            <person name="Brown T."/>
            <person name="Cohen L."/>
        </authorList>
    </citation>
    <scope>NUCLEOTIDE SEQUENCE</scope>
    <source>
        <strain evidence="2">CCMP1756</strain>
    </source>
</reference>
<evidence type="ECO:0000313" key="3">
    <source>
        <dbReference type="EMBL" id="CAH0366807.1"/>
    </source>
</evidence>
<dbReference type="EMBL" id="CAKKNE010000001">
    <property type="protein sequence ID" value="CAH0366807.1"/>
    <property type="molecule type" value="Genomic_DNA"/>
</dbReference>
<sequence>MDQQLAQDSVLAPLQTPGSRRQRDEASFSSKSHFSRASGAVSPKKKRTPHDARSVSFAVQSPDRALAHRDEAFSFSAVSMGDWSSLEHWETRSQENKPLTPSTPKRHLRKLSTRKEPKVRRHLSWLVMREPQKRTPSAMDVILLNEALRSFKPDITPEQATTDVVTGRVARAAAALYDACGALNEGAPASKVLAAIDDAQLATRGWSRVLAGKGSSTPLLCCPEVASIRYYEWFLNAIRDAIDLWGAELLGPDYMDVVKGRNQWISDTPEQPSAFERTNLVLLNVSKRLVEPPPSSLPQRALQKTVYLAETIHKRSREAAIYLAVEVAFAACEQLVNVPGKAVREAGIGMFAVKRHMKVLDLDTSVRKLMQKGRVANALQAADSLREAGFRAKLWAKDGADDILWKRRSDSFRTFVPGPMYHPGSSTVADHDARMALSVAPASDYYEVEVATAEGASRLLHKTSDDRVVFLNPSVIPPGEYTGTVTETLSKRTVLDKVPFTVDKRSNASPCVFEAPLRAVEWKLLMNGEECADYKVECHIKPAVYFDAKKVQSEAEKMRISELRSILGEKGGMKKNLVSRFVDLKRREAESSGGEPFPVKGVCNSDGCLEMTLPGGRCFDITASKSRHPTLRRNESLKLPGPAPPELHWAMAAPKKICLCFNASDIFCGVNIPNATRLVVLDAGGLKSGRERPNEAASAFLRAATVPMAFAAWDDGTSFPWTLAEATEDTLANFFTKWSKCERTRSKPMLEDASDVLVVVDAASSRGFPADGLRTFMRDFPEQTFHVLVALESPDTAVDEAVADVAMAATGSIFYVAPPGEDEVEAPAPAAPEKDFGPETLSEGQLADMFDSI</sequence>
<dbReference type="Proteomes" id="UP000789595">
    <property type="component" value="Unassembled WGS sequence"/>
</dbReference>
<accession>A0A7S4A6R5</accession>
<evidence type="ECO:0000256" key="1">
    <source>
        <dbReference type="SAM" id="MobiDB-lite"/>
    </source>
</evidence>
<evidence type="ECO:0000313" key="4">
    <source>
        <dbReference type="Proteomes" id="UP000789595"/>
    </source>
</evidence>
<feature type="region of interest" description="Disordered" evidence="1">
    <location>
        <begin position="820"/>
        <end position="844"/>
    </location>
</feature>
<reference evidence="3" key="2">
    <citation type="submission" date="2021-11" db="EMBL/GenBank/DDBJ databases">
        <authorList>
            <consortium name="Genoscope - CEA"/>
            <person name="William W."/>
        </authorList>
    </citation>
    <scope>NUCLEOTIDE SEQUENCE</scope>
</reference>
<feature type="region of interest" description="Disordered" evidence="1">
    <location>
        <begin position="1"/>
        <end position="57"/>
    </location>
</feature>
<feature type="region of interest" description="Disordered" evidence="1">
    <location>
        <begin position="89"/>
        <end position="114"/>
    </location>
</feature>
<evidence type="ECO:0000313" key="2">
    <source>
        <dbReference type="EMBL" id="CAE0705529.1"/>
    </source>
</evidence>
<proteinExistence type="predicted"/>
<feature type="compositionally biased region" description="Basic residues" evidence="1">
    <location>
        <begin position="104"/>
        <end position="114"/>
    </location>
</feature>
<gene>
    <name evidence="2" type="ORF">PCAL00307_LOCUS20978</name>
    <name evidence="3" type="ORF">PECAL_1P33160</name>
</gene>
<protein>
    <submittedName>
        <fullName evidence="2">Uncharacterized protein</fullName>
    </submittedName>
</protein>
<organism evidence="2">
    <name type="scientific">Pelagomonas calceolata</name>
    <dbReference type="NCBI Taxonomy" id="35677"/>
    <lineage>
        <taxon>Eukaryota</taxon>
        <taxon>Sar</taxon>
        <taxon>Stramenopiles</taxon>
        <taxon>Ochrophyta</taxon>
        <taxon>Pelagophyceae</taxon>
        <taxon>Pelagomonadales</taxon>
        <taxon>Pelagomonadaceae</taxon>
        <taxon>Pelagomonas</taxon>
    </lineage>
</organism>
<feature type="compositionally biased region" description="Low complexity" evidence="1">
    <location>
        <begin position="27"/>
        <end position="38"/>
    </location>
</feature>
<keyword evidence="4" id="KW-1185">Reference proteome</keyword>